<gene>
    <name evidence="2" type="ORF">CK203_005516</name>
</gene>
<dbReference type="EMBL" id="QGNW01000017">
    <property type="protein sequence ID" value="RVX15795.1"/>
    <property type="molecule type" value="Genomic_DNA"/>
</dbReference>
<comment type="caution">
    <text evidence="2">The sequence shown here is derived from an EMBL/GenBank/DDBJ whole genome shotgun (WGS) entry which is preliminary data.</text>
</comment>
<sequence length="106" mass="11413">MFGDGNTSNADGNEHTAPAVLCRSEAVQNGFAVGTGIDVTDGSSSGGFQTYKRRKRRKGSLETEPIKDGRCLVKAGTQLADEVCEFTAFDNQHRLQVLLLDDMECG</sequence>
<name>A0A438K3M2_VITVI</name>
<dbReference type="AlphaFoldDB" id="A0A438K3M2"/>
<dbReference type="OrthoDB" id="1903104at2759"/>
<proteinExistence type="predicted"/>
<evidence type="ECO:0000313" key="3">
    <source>
        <dbReference type="Proteomes" id="UP000288805"/>
    </source>
</evidence>
<reference evidence="2 3" key="1">
    <citation type="journal article" date="2018" name="PLoS Genet.">
        <title>Population sequencing reveals clonal diversity and ancestral inbreeding in the grapevine cultivar Chardonnay.</title>
        <authorList>
            <person name="Roach M.J."/>
            <person name="Johnson D.L."/>
            <person name="Bohlmann J."/>
            <person name="van Vuuren H.J."/>
            <person name="Jones S.J."/>
            <person name="Pretorius I.S."/>
            <person name="Schmidt S.A."/>
            <person name="Borneman A.R."/>
        </authorList>
    </citation>
    <scope>NUCLEOTIDE SEQUENCE [LARGE SCALE GENOMIC DNA]</scope>
    <source>
        <strain evidence="3">cv. Chardonnay</strain>
        <tissue evidence="2">Leaf</tissue>
    </source>
</reference>
<organism evidence="2 3">
    <name type="scientific">Vitis vinifera</name>
    <name type="common">Grape</name>
    <dbReference type="NCBI Taxonomy" id="29760"/>
    <lineage>
        <taxon>Eukaryota</taxon>
        <taxon>Viridiplantae</taxon>
        <taxon>Streptophyta</taxon>
        <taxon>Embryophyta</taxon>
        <taxon>Tracheophyta</taxon>
        <taxon>Spermatophyta</taxon>
        <taxon>Magnoliopsida</taxon>
        <taxon>eudicotyledons</taxon>
        <taxon>Gunneridae</taxon>
        <taxon>Pentapetalae</taxon>
        <taxon>rosids</taxon>
        <taxon>Vitales</taxon>
        <taxon>Vitaceae</taxon>
        <taxon>Viteae</taxon>
        <taxon>Vitis</taxon>
    </lineage>
</organism>
<accession>A0A438K3M2</accession>
<feature type="region of interest" description="Disordered" evidence="1">
    <location>
        <begin position="34"/>
        <end position="62"/>
    </location>
</feature>
<protein>
    <submittedName>
        <fullName evidence="2">Uncharacterized protein</fullName>
    </submittedName>
</protein>
<evidence type="ECO:0000256" key="1">
    <source>
        <dbReference type="SAM" id="MobiDB-lite"/>
    </source>
</evidence>
<dbReference type="Proteomes" id="UP000288805">
    <property type="component" value="Unassembled WGS sequence"/>
</dbReference>
<evidence type="ECO:0000313" key="2">
    <source>
        <dbReference type="EMBL" id="RVX15795.1"/>
    </source>
</evidence>